<evidence type="ECO:0000313" key="1">
    <source>
        <dbReference type="EMBL" id="QDO97013.1"/>
    </source>
</evidence>
<accession>A0A516GZR8</accession>
<organism evidence="1 2">
    <name type="scientific">Ferrovibrio terrae</name>
    <dbReference type="NCBI Taxonomy" id="2594003"/>
    <lineage>
        <taxon>Bacteria</taxon>
        <taxon>Pseudomonadati</taxon>
        <taxon>Pseudomonadota</taxon>
        <taxon>Alphaproteobacteria</taxon>
        <taxon>Rhodospirillales</taxon>
        <taxon>Rhodospirillaceae</taxon>
        <taxon>Ferrovibrio</taxon>
    </lineage>
</organism>
<name>A0A516GZR8_9PROT</name>
<sequence>MMSQSYIDLARQHLHDGASFIGVASITPAMTAGIAPLEDWIAAIENAYHGLLCLVAAQANLHAIAPITAADLQAISEERGIGQHVRDLLGPYSIGHHAPLAKMPVAERLQFLGLIVLELQVVQGDLVAQQRDWVLDAVAMSDIDAAMQRLLTALRLAETGTQLRL</sequence>
<evidence type="ECO:0000313" key="2">
    <source>
        <dbReference type="Proteomes" id="UP000317496"/>
    </source>
</evidence>
<keyword evidence="2" id="KW-1185">Reference proteome</keyword>
<protein>
    <submittedName>
        <fullName evidence="1">Uncharacterized protein</fullName>
    </submittedName>
</protein>
<dbReference type="Proteomes" id="UP000317496">
    <property type="component" value="Chromosome"/>
</dbReference>
<gene>
    <name evidence="1" type="ORF">FNB15_06885</name>
</gene>
<dbReference type="RefSeq" id="WP_144067994.1">
    <property type="nucleotide sequence ID" value="NZ_CP041636.1"/>
</dbReference>
<dbReference type="AlphaFoldDB" id="A0A516GZR8"/>
<proteinExistence type="predicted"/>
<dbReference type="EMBL" id="CP041636">
    <property type="protein sequence ID" value="QDO97013.1"/>
    <property type="molecule type" value="Genomic_DNA"/>
</dbReference>
<reference evidence="1 2" key="1">
    <citation type="submission" date="2019-07" db="EMBL/GenBank/DDBJ databases">
        <title>Genome sequencing for Ferrovibrio sp. K5.</title>
        <authorList>
            <person name="Park S.-J."/>
        </authorList>
    </citation>
    <scope>NUCLEOTIDE SEQUENCE [LARGE SCALE GENOMIC DNA]</scope>
    <source>
        <strain evidence="1 2">K5</strain>
    </source>
</reference>
<dbReference type="KEGG" id="fer:FNB15_06885"/>